<feature type="domain" description="Aminoglycoside phosphotransferase" evidence="2">
    <location>
        <begin position="32"/>
        <end position="238"/>
    </location>
</feature>
<evidence type="ECO:0000259" key="2">
    <source>
        <dbReference type="Pfam" id="PF01636"/>
    </source>
</evidence>
<dbReference type="RefSeq" id="WP_230496838.1">
    <property type="nucleotide sequence ID" value="NZ_CAKJTG010000011.1"/>
</dbReference>
<dbReference type="PANTHER" id="PTHR21064:SF6">
    <property type="entry name" value="AMINOGLYCOSIDE PHOSPHOTRANSFERASE DOMAIN-CONTAINING PROTEIN"/>
    <property type="match status" value="1"/>
</dbReference>
<dbReference type="EMBL" id="CAKJTG010000011">
    <property type="protein sequence ID" value="CAG9608594.1"/>
    <property type="molecule type" value="Genomic_DNA"/>
</dbReference>
<evidence type="ECO:0000256" key="1">
    <source>
        <dbReference type="ARBA" id="ARBA00038240"/>
    </source>
</evidence>
<dbReference type="Gene3D" id="3.90.1200.10">
    <property type="match status" value="1"/>
</dbReference>
<dbReference type="AlphaFoldDB" id="A0A9C7G9Z5"/>
<keyword evidence="3" id="KW-0808">Transferase</keyword>
<name>A0A9C7G9Z5_9BACI</name>
<proteinExistence type="inferred from homology"/>
<keyword evidence="3" id="KW-0418">Kinase</keyword>
<dbReference type="InterPro" id="IPR050249">
    <property type="entry name" value="Pseudomonas-type_ThrB"/>
</dbReference>
<reference evidence="3" key="1">
    <citation type="submission" date="2021-10" db="EMBL/GenBank/DDBJ databases">
        <authorList>
            <person name="Criscuolo A."/>
        </authorList>
    </citation>
    <scope>NUCLEOTIDE SEQUENCE</scope>
    <source>
        <strain evidence="3">CIP111885</strain>
    </source>
</reference>
<organism evidence="3 4">
    <name type="scientific">Pseudoneobacillus rhizosphaerae</name>
    <dbReference type="NCBI Taxonomy" id="2880968"/>
    <lineage>
        <taxon>Bacteria</taxon>
        <taxon>Bacillati</taxon>
        <taxon>Bacillota</taxon>
        <taxon>Bacilli</taxon>
        <taxon>Bacillales</taxon>
        <taxon>Bacillaceae</taxon>
        <taxon>Pseudoneobacillus</taxon>
    </lineage>
</organism>
<dbReference type="GO" id="GO:0004674">
    <property type="term" value="F:protein serine/threonine kinase activity"/>
    <property type="evidence" value="ECO:0007669"/>
    <property type="project" value="UniProtKB-EC"/>
</dbReference>
<dbReference type="SUPFAM" id="SSF56112">
    <property type="entry name" value="Protein kinase-like (PK-like)"/>
    <property type="match status" value="1"/>
</dbReference>
<dbReference type="GO" id="GO:0009088">
    <property type="term" value="P:threonine biosynthetic process"/>
    <property type="evidence" value="ECO:0007669"/>
    <property type="project" value="TreeGrafter"/>
</dbReference>
<dbReference type="PANTHER" id="PTHR21064">
    <property type="entry name" value="AMINOGLYCOSIDE PHOSPHOTRANSFERASE DOMAIN-CONTAINING PROTEIN-RELATED"/>
    <property type="match status" value="1"/>
</dbReference>
<dbReference type="EC" id="2.7.11.1" evidence="3"/>
<dbReference type="InterPro" id="IPR002575">
    <property type="entry name" value="Aminoglycoside_PTrfase"/>
</dbReference>
<evidence type="ECO:0000313" key="3">
    <source>
        <dbReference type="EMBL" id="CAG9608594.1"/>
    </source>
</evidence>
<sequence length="332" mass="39171">MEKTVDTLLNDELLFNIFGRFSLQSDSYKKLGDFENYVYEVYKDGQPIILRLTHSSHRNLEEIQSELDWMNFLNKRKVNVPLAYESTNQKLVESIQTLDGSYFYACVFTKAQGEPVKINSSKFTEDLFYAWGKEIGKMHRVTKNYQPSEGIVRRANWDEEDLLLNIGEYIPSEDTFIVEKTKELISRINSLPKNNDNFGLIHTDMHSGNFFFDDKEIHIFDFDDSCYLWFASDIAIPLYYSILYGFGDKSQMERMEFAKEFISAFTNGYKSENALPELWERHLPYFLRLRDITLYSVLHKKIAPEDRNEKILSWINEMGERIKNDKAIIELY</sequence>
<dbReference type="InterPro" id="IPR011009">
    <property type="entry name" value="Kinase-like_dom_sf"/>
</dbReference>
<accession>A0A9C7G9Z5</accession>
<dbReference type="Proteomes" id="UP000789845">
    <property type="component" value="Unassembled WGS sequence"/>
</dbReference>
<keyword evidence="4" id="KW-1185">Reference proteome</keyword>
<comment type="similarity">
    <text evidence="1">Belongs to the pseudomonas-type ThrB family.</text>
</comment>
<protein>
    <submittedName>
        <fullName evidence="3">Stress response kinase A</fullName>
        <ecNumber evidence="3">2.7.11.1</ecNumber>
    </submittedName>
</protein>
<comment type="caution">
    <text evidence="3">The sequence shown here is derived from an EMBL/GenBank/DDBJ whole genome shotgun (WGS) entry which is preliminary data.</text>
</comment>
<dbReference type="Gene3D" id="3.30.200.20">
    <property type="entry name" value="Phosphorylase Kinase, domain 1"/>
    <property type="match status" value="1"/>
</dbReference>
<gene>
    <name evidence="3" type="primary">srkA_2</name>
    <name evidence="3" type="ORF">NEOCIP111885_02311</name>
</gene>
<evidence type="ECO:0000313" key="4">
    <source>
        <dbReference type="Proteomes" id="UP000789845"/>
    </source>
</evidence>
<dbReference type="GO" id="GO:0004413">
    <property type="term" value="F:homoserine kinase activity"/>
    <property type="evidence" value="ECO:0007669"/>
    <property type="project" value="TreeGrafter"/>
</dbReference>
<dbReference type="Pfam" id="PF01636">
    <property type="entry name" value="APH"/>
    <property type="match status" value="1"/>
</dbReference>